<proteinExistence type="predicted"/>
<dbReference type="Pfam" id="PF03358">
    <property type="entry name" value="FMN_red"/>
    <property type="match status" value="1"/>
</dbReference>
<name>A0A418SMC3_9RHOB</name>
<protein>
    <submittedName>
        <fullName evidence="2">NAD(P)H-dependent oxidoreductase</fullName>
    </submittedName>
</protein>
<dbReference type="OrthoDB" id="9812295at2"/>
<organism evidence="2 3">
    <name type="scientific">Paracoccus onubensis</name>
    <dbReference type="NCBI Taxonomy" id="1675788"/>
    <lineage>
        <taxon>Bacteria</taxon>
        <taxon>Pseudomonadati</taxon>
        <taxon>Pseudomonadota</taxon>
        <taxon>Alphaproteobacteria</taxon>
        <taxon>Rhodobacterales</taxon>
        <taxon>Paracoccaceae</taxon>
        <taxon>Paracoccus</taxon>
    </lineage>
</organism>
<dbReference type="SUPFAM" id="SSF52218">
    <property type="entry name" value="Flavoproteins"/>
    <property type="match status" value="1"/>
</dbReference>
<sequence length="176" mass="19457">MLVASLRKESINLKLAKAIELYAPQSLRFDYIRMDDMPYYNGDLEGQRPESVQRFTDSIRAADGVCCVTPEYNRSIPALLKNAIDWGSKPSADNVWHNKVLAMTGASPGGIGTAVAQQHLRQILAILGCIVMPGEAYISFKTPDMIQPDGSIADESVREFITAFGARFTELIERMS</sequence>
<dbReference type="GO" id="GO:0005829">
    <property type="term" value="C:cytosol"/>
    <property type="evidence" value="ECO:0007669"/>
    <property type="project" value="TreeGrafter"/>
</dbReference>
<reference evidence="3" key="1">
    <citation type="submission" date="2018-09" db="EMBL/GenBank/DDBJ databases">
        <title>Acidovorax cavernicola nov. sp. isolated from Gruta de las Maravillas (Aracena, Spain).</title>
        <authorList>
            <person name="Jurado V."/>
            <person name="Gutierrez-Patricio S."/>
            <person name="Gonzalez-Pimentel J.L."/>
            <person name="Miller A.Z."/>
            <person name="Laiz L."/>
            <person name="Saiz-Jimenez C."/>
        </authorList>
    </citation>
    <scope>NUCLEOTIDE SEQUENCE [LARGE SCALE GENOMIC DNA]</scope>
    <source>
        <strain evidence="3">1011MAR3C25</strain>
    </source>
</reference>
<dbReference type="InterPro" id="IPR029039">
    <property type="entry name" value="Flavoprotein-like_sf"/>
</dbReference>
<evidence type="ECO:0000313" key="3">
    <source>
        <dbReference type="Proteomes" id="UP000284202"/>
    </source>
</evidence>
<dbReference type="GO" id="GO:0016491">
    <property type="term" value="F:oxidoreductase activity"/>
    <property type="evidence" value="ECO:0007669"/>
    <property type="project" value="InterPro"/>
</dbReference>
<dbReference type="EMBL" id="QZCG01000020">
    <property type="protein sequence ID" value="RJE82085.1"/>
    <property type="molecule type" value="Genomic_DNA"/>
</dbReference>
<dbReference type="GO" id="GO:0010181">
    <property type="term" value="F:FMN binding"/>
    <property type="evidence" value="ECO:0007669"/>
    <property type="project" value="TreeGrafter"/>
</dbReference>
<evidence type="ECO:0000313" key="2">
    <source>
        <dbReference type="EMBL" id="RJE82085.1"/>
    </source>
</evidence>
<comment type="caution">
    <text evidence="2">The sequence shown here is derived from an EMBL/GenBank/DDBJ whole genome shotgun (WGS) entry which is preliminary data.</text>
</comment>
<dbReference type="Gene3D" id="3.40.50.360">
    <property type="match status" value="1"/>
</dbReference>
<gene>
    <name evidence="2" type="ORF">D3P04_21750</name>
</gene>
<dbReference type="InterPro" id="IPR050712">
    <property type="entry name" value="NAD(P)H-dep_reductase"/>
</dbReference>
<evidence type="ECO:0000259" key="1">
    <source>
        <dbReference type="Pfam" id="PF03358"/>
    </source>
</evidence>
<feature type="domain" description="NADPH-dependent FMN reductase-like" evidence="1">
    <location>
        <begin position="2"/>
        <end position="140"/>
    </location>
</feature>
<keyword evidence="3" id="KW-1185">Reference proteome</keyword>
<dbReference type="AlphaFoldDB" id="A0A418SMC3"/>
<dbReference type="InterPro" id="IPR005025">
    <property type="entry name" value="FMN_Rdtase-like_dom"/>
</dbReference>
<dbReference type="Proteomes" id="UP000284202">
    <property type="component" value="Unassembled WGS sequence"/>
</dbReference>
<accession>A0A418SMC3</accession>
<dbReference type="PANTHER" id="PTHR30543">
    <property type="entry name" value="CHROMATE REDUCTASE"/>
    <property type="match status" value="1"/>
</dbReference>
<dbReference type="PANTHER" id="PTHR30543:SF21">
    <property type="entry name" value="NAD(P)H-DEPENDENT FMN REDUCTASE LOT6"/>
    <property type="match status" value="1"/>
</dbReference>